<keyword evidence="2" id="KW-1185">Reference proteome</keyword>
<accession>A0A2T0BNT6</accession>
<comment type="caution">
    <text evidence="1">The sequence shown here is derived from an EMBL/GenBank/DDBJ whole genome shotgun (WGS) entry which is preliminary data.</text>
</comment>
<dbReference type="Proteomes" id="UP000237798">
    <property type="component" value="Unassembled WGS sequence"/>
</dbReference>
<gene>
    <name evidence="1" type="ORF">CLLU_14790</name>
</gene>
<evidence type="ECO:0000313" key="2">
    <source>
        <dbReference type="Proteomes" id="UP000237798"/>
    </source>
</evidence>
<dbReference type="EMBL" id="PVXP01000015">
    <property type="protein sequence ID" value="PRR85558.1"/>
    <property type="molecule type" value="Genomic_DNA"/>
</dbReference>
<organism evidence="1 2">
    <name type="scientific">Clostridium luticellarii</name>
    <dbReference type="NCBI Taxonomy" id="1691940"/>
    <lineage>
        <taxon>Bacteria</taxon>
        <taxon>Bacillati</taxon>
        <taxon>Bacillota</taxon>
        <taxon>Clostridia</taxon>
        <taxon>Eubacteriales</taxon>
        <taxon>Clostridiaceae</taxon>
        <taxon>Clostridium</taxon>
    </lineage>
</organism>
<reference evidence="1 2" key="1">
    <citation type="submission" date="2018-03" db="EMBL/GenBank/DDBJ databases">
        <title>Genome sequence of Clostridium luticellarii DSM 29923.</title>
        <authorList>
            <person name="Poehlein A."/>
            <person name="Daniel R."/>
        </authorList>
    </citation>
    <scope>NUCLEOTIDE SEQUENCE [LARGE SCALE GENOMIC DNA]</scope>
    <source>
        <strain evidence="1 2">DSM 29923</strain>
    </source>
</reference>
<proteinExistence type="predicted"/>
<protein>
    <submittedName>
        <fullName evidence="1">Uncharacterized protein</fullName>
    </submittedName>
</protein>
<name>A0A2T0BNT6_9CLOT</name>
<dbReference type="AlphaFoldDB" id="A0A2T0BNT6"/>
<sequence>MANIAKARETMKLVGQLAPSLNEDELNSILKVLYSALERMEGEWKRDGQMHK</sequence>
<evidence type="ECO:0000313" key="1">
    <source>
        <dbReference type="EMBL" id="PRR85558.1"/>
    </source>
</evidence>
<dbReference type="RefSeq" id="WP_158255899.1">
    <property type="nucleotide sequence ID" value="NZ_PVXP01000015.1"/>
</dbReference>